<gene>
    <name evidence="1" type="ORF">BECKDK2373C_GA0170839_11626</name>
</gene>
<accession>A0A450TIY6</accession>
<evidence type="ECO:0000313" key="1">
    <source>
        <dbReference type="EMBL" id="VFJ67227.1"/>
    </source>
</evidence>
<reference evidence="1" key="1">
    <citation type="submission" date="2019-02" db="EMBL/GenBank/DDBJ databases">
        <authorList>
            <person name="Gruber-Vodicka R. H."/>
            <person name="Seah K. B. B."/>
        </authorList>
    </citation>
    <scope>NUCLEOTIDE SEQUENCE</scope>
    <source>
        <strain evidence="1">BECK_DK161</strain>
    </source>
</reference>
<dbReference type="AlphaFoldDB" id="A0A450TIY6"/>
<name>A0A450TIY6_9GAMM</name>
<organism evidence="1">
    <name type="scientific">Candidatus Kentrum sp. DK</name>
    <dbReference type="NCBI Taxonomy" id="2126562"/>
    <lineage>
        <taxon>Bacteria</taxon>
        <taxon>Pseudomonadati</taxon>
        <taxon>Pseudomonadota</taxon>
        <taxon>Gammaproteobacteria</taxon>
        <taxon>Candidatus Kentrum</taxon>
    </lineage>
</organism>
<dbReference type="EMBL" id="CAADEY010000162">
    <property type="protein sequence ID" value="VFJ67227.1"/>
    <property type="molecule type" value="Genomic_DNA"/>
</dbReference>
<protein>
    <submittedName>
        <fullName evidence="1">Uncharacterized protein</fullName>
    </submittedName>
</protein>
<proteinExistence type="predicted"/>
<sequence>MTLFYATPLGLSPPHCPSQGSRYAATEGLHYVAPFGGKDQDINIRTFIKYRESIAVTNYPQVRISRMGLIFHPNLQIIGNFESRYFTV</sequence>